<feature type="domain" description="DinB-like" evidence="1">
    <location>
        <begin position="8"/>
        <end position="145"/>
    </location>
</feature>
<evidence type="ECO:0000259" key="1">
    <source>
        <dbReference type="Pfam" id="PF12867"/>
    </source>
</evidence>
<accession>A0AB39HM09</accession>
<organism evidence="2">
    <name type="scientific">Ornithinibacillus sp. 4-3</name>
    <dbReference type="NCBI Taxonomy" id="3231488"/>
    <lineage>
        <taxon>Bacteria</taxon>
        <taxon>Bacillati</taxon>
        <taxon>Bacillota</taxon>
        <taxon>Bacilli</taxon>
        <taxon>Bacillales</taxon>
        <taxon>Bacillaceae</taxon>
        <taxon>Ornithinibacillus</taxon>
    </lineage>
</organism>
<protein>
    <submittedName>
        <fullName evidence="2">DinB family protein</fullName>
    </submittedName>
</protein>
<dbReference type="AlphaFoldDB" id="A0AB39HM09"/>
<proteinExistence type="predicted"/>
<dbReference type="Gene3D" id="1.20.120.450">
    <property type="entry name" value="dinb family like domain"/>
    <property type="match status" value="1"/>
</dbReference>
<dbReference type="SUPFAM" id="SSF109854">
    <property type="entry name" value="DinB/YfiT-like putative metalloenzymes"/>
    <property type="match status" value="1"/>
</dbReference>
<gene>
    <name evidence="2" type="ORF">AB4Y30_03265</name>
</gene>
<dbReference type="Pfam" id="PF12867">
    <property type="entry name" value="DinB_2"/>
    <property type="match status" value="1"/>
</dbReference>
<evidence type="ECO:0000313" key="2">
    <source>
        <dbReference type="EMBL" id="XDK33391.1"/>
    </source>
</evidence>
<name>A0AB39HM09_9BACI</name>
<dbReference type="RefSeq" id="WP_368654073.1">
    <property type="nucleotide sequence ID" value="NZ_CP162599.1"/>
</dbReference>
<dbReference type="InterPro" id="IPR024775">
    <property type="entry name" value="DinB-like"/>
</dbReference>
<dbReference type="InterPro" id="IPR034660">
    <property type="entry name" value="DinB/YfiT-like"/>
</dbReference>
<dbReference type="EMBL" id="CP162599">
    <property type="protein sequence ID" value="XDK33391.1"/>
    <property type="molecule type" value="Genomic_DNA"/>
</dbReference>
<sequence length="162" mass="18959">MESLRLFKYSRTSTFIVLNKIDKALWDEQPEGYMNTVRWNAGHVYITAEDFLHDADCNYTITHPEWTKLFIDGTSPSDWNLNEVPTPEEILIALKEQEERISDYFQDKLKNHASIKRNINGMLLETVDASLQFVTWHEGIHLGFMNGLNKLFQSDQYEKLSN</sequence>
<reference evidence="2" key="1">
    <citation type="submission" date="2024-07" db="EMBL/GenBank/DDBJ databases">
        <title>Halotolerant mesophilic bacterium Ornithinibacillus sp. 4-3, sp. nov., isolated from soil.</title>
        <authorList>
            <person name="Sidarenka A.V."/>
            <person name="Guliayeva D.E."/>
            <person name="Leanovich S.I."/>
            <person name="Hileuskaya K.S."/>
            <person name="Akhremchuk A.E."/>
            <person name="Sikolenko M.A."/>
            <person name="Valentovich L.N."/>
        </authorList>
    </citation>
    <scope>NUCLEOTIDE SEQUENCE</scope>
    <source>
        <strain evidence="2">4-3</strain>
    </source>
</reference>